<organism evidence="2 3">
    <name type="scientific">Pristionchus fissidentatus</name>
    <dbReference type="NCBI Taxonomy" id="1538716"/>
    <lineage>
        <taxon>Eukaryota</taxon>
        <taxon>Metazoa</taxon>
        <taxon>Ecdysozoa</taxon>
        <taxon>Nematoda</taxon>
        <taxon>Chromadorea</taxon>
        <taxon>Rhabditida</taxon>
        <taxon>Rhabditina</taxon>
        <taxon>Diplogasteromorpha</taxon>
        <taxon>Diplogasteroidea</taxon>
        <taxon>Neodiplogasteridae</taxon>
        <taxon>Pristionchus</taxon>
    </lineage>
</organism>
<feature type="non-terminal residue" evidence="2">
    <location>
        <position position="1"/>
    </location>
</feature>
<feature type="transmembrane region" description="Helical" evidence="1">
    <location>
        <begin position="101"/>
        <end position="123"/>
    </location>
</feature>
<sequence length="136" mass="15792">KLRGFSHSERVSLACYDMAKFKIYLICVCFTCGICLLLLLLICYHIFHVLSSHRFISDRTREYHKSMTRSLIIQSSLMGVNVIGPLFVYFVQFSFEFRSDMYSLIAFEVITTYSAIFGVLLVLQTPSYREGVRVLF</sequence>
<keyword evidence="1" id="KW-0812">Transmembrane</keyword>
<keyword evidence="3" id="KW-1185">Reference proteome</keyword>
<keyword evidence="1" id="KW-1133">Transmembrane helix</keyword>
<keyword evidence="1" id="KW-0472">Membrane</keyword>
<dbReference type="Pfam" id="PF10318">
    <property type="entry name" value="7TM_GPCR_Srh"/>
    <property type="match status" value="1"/>
</dbReference>
<evidence type="ECO:0000256" key="1">
    <source>
        <dbReference type="SAM" id="Phobius"/>
    </source>
</evidence>
<gene>
    <name evidence="2" type="ORF">PFISCL1PPCAC_14552</name>
</gene>
<feature type="transmembrane region" description="Helical" evidence="1">
    <location>
        <begin position="71"/>
        <end position="95"/>
    </location>
</feature>
<dbReference type="Proteomes" id="UP001432322">
    <property type="component" value="Unassembled WGS sequence"/>
</dbReference>
<accession>A0AAV5VUR1</accession>
<dbReference type="AlphaFoldDB" id="A0AAV5VUR1"/>
<reference evidence="2" key="1">
    <citation type="submission" date="2023-10" db="EMBL/GenBank/DDBJ databases">
        <title>Genome assembly of Pristionchus species.</title>
        <authorList>
            <person name="Yoshida K."/>
            <person name="Sommer R.J."/>
        </authorList>
    </citation>
    <scope>NUCLEOTIDE SEQUENCE</scope>
    <source>
        <strain evidence="2">RS5133</strain>
    </source>
</reference>
<evidence type="ECO:0000313" key="3">
    <source>
        <dbReference type="Proteomes" id="UP001432322"/>
    </source>
</evidence>
<feature type="transmembrane region" description="Helical" evidence="1">
    <location>
        <begin position="23"/>
        <end position="50"/>
    </location>
</feature>
<comment type="caution">
    <text evidence="2">The sequence shown here is derived from an EMBL/GenBank/DDBJ whole genome shotgun (WGS) entry which is preliminary data.</text>
</comment>
<dbReference type="EMBL" id="BTSY01000004">
    <property type="protein sequence ID" value="GMT23255.1"/>
    <property type="molecule type" value="Genomic_DNA"/>
</dbReference>
<evidence type="ECO:0008006" key="4">
    <source>
        <dbReference type="Google" id="ProtNLM"/>
    </source>
</evidence>
<dbReference type="PANTHER" id="PTHR45830">
    <property type="entry name" value="SERPENTINE RECEPTOR, CLASS I"/>
    <property type="match status" value="1"/>
</dbReference>
<dbReference type="PANTHER" id="PTHR45830:SF15">
    <property type="entry name" value="SERPENTINE RECEPTOR, CLASS I"/>
    <property type="match status" value="1"/>
</dbReference>
<name>A0AAV5VUR1_9BILA</name>
<proteinExistence type="predicted"/>
<dbReference type="InterPro" id="IPR019422">
    <property type="entry name" value="7TM_GPCR_serpentine_rcpt_Srh"/>
</dbReference>
<evidence type="ECO:0000313" key="2">
    <source>
        <dbReference type="EMBL" id="GMT23255.1"/>
    </source>
</evidence>
<protein>
    <recommendedName>
        <fullName evidence="4">G protein-coupled receptor</fullName>
    </recommendedName>
</protein>
<feature type="non-terminal residue" evidence="2">
    <location>
        <position position="136"/>
    </location>
</feature>